<evidence type="ECO:0000313" key="2">
    <source>
        <dbReference type="EMBL" id="KAH0552204.1"/>
    </source>
</evidence>
<reference evidence="2 3" key="1">
    <citation type="journal article" date="2021" name="J. Hered.">
        <title>A chromosome-level genome assembly of the parasitoid wasp, Cotesia glomerata (Hymenoptera: Braconidae).</title>
        <authorList>
            <person name="Pinto B.J."/>
            <person name="Weis J.J."/>
            <person name="Gamble T."/>
            <person name="Ode P.J."/>
            <person name="Paul R."/>
            <person name="Zaspel J.M."/>
        </authorList>
    </citation>
    <scope>NUCLEOTIDE SEQUENCE [LARGE SCALE GENOMIC DNA]</scope>
    <source>
        <strain evidence="2">CgM1</strain>
    </source>
</reference>
<dbReference type="Proteomes" id="UP000826195">
    <property type="component" value="Unassembled WGS sequence"/>
</dbReference>
<organism evidence="2 3">
    <name type="scientific">Cotesia glomerata</name>
    <name type="common">Lepidopteran parasitic wasp</name>
    <name type="synonym">Apanteles glomeratus</name>
    <dbReference type="NCBI Taxonomy" id="32391"/>
    <lineage>
        <taxon>Eukaryota</taxon>
        <taxon>Metazoa</taxon>
        <taxon>Ecdysozoa</taxon>
        <taxon>Arthropoda</taxon>
        <taxon>Hexapoda</taxon>
        <taxon>Insecta</taxon>
        <taxon>Pterygota</taxon>
        <taxon>Neoptera</taxon>
        <taxon>Endopterygota</taxon>
        <taxon>Hymenoptera</taxon>
        <taxon>Apocrita</taxon>
        <taxon>Ichneumonoidea</taxon>
        <taxon>Braconidae</taxon>
        <taxon>Microgastrinae</taxon>
        <taxon>Cotesia</taxon>
    </lineage>
</organism>
<accession>A0AAV7IK01</accession>
<keyword evidence="3" id="KW-1185">Reference proteome</keyword>
<dbReference type="AlphaFoldDB" id="A0AAV7IK01"/>
<proteinExistence type="predicted"/>
<sequence length="122" mass="13678">MRSRAKCSATSAPAIVTRVSPASFPEWESIRQRERVLSTQYRLGFGPLPSTHTRQSCEFPARGDLQLSRSRVVDVRRPRVVDSSGGQADPRTSAESTVYSPRVCSALFGQHYHITLRRYNSP</sequence>
<comment type="caution">
    <text evidence="2">The sequence shown here is derived from an EMBL/GenBank/DDBJ whole genome shotgun (WGS) entry which is preliminary data.</text>
</comment>
<gene>
    <name evidence="2" type="ORF">KQX54_007039</name>
</gene>
<feature type="region of interest" description="Disordered" evidence="1">
    <location>
        <begin position="76"/>
        <end position="98"/>
    </location>
</feature>
<protein>
    <submittedName>
        <fullName evidence="2">Uncharacterized protein</fullName>
    </submittedName>
</protein>
<name>A0AAV7IK01_COTGL</name>
<dbReference type="EMBL" id="JAHXZJ010001492">
    <property type="protein sequence ID" value="KAH0552204.1"/>
    <property type="molecule type" value="Genomic_DNA"/>
</dbReference>
<evidence type="ECO:0000256" key="1">
    <source>
        <dbReference type="SAM" id="MobiDB-lite"/>
    </source>
</evidence>
<evidence type="ECO:0000313" key="3">
    <source>
        <dbReference type="Proteomes" id="UP000826195"/>
    </source>
</evidence>